<feature type="compositionally biased region" description="Low complexity" evidence="21">
    <location>
        <begin position="1154"/>
        <end position="1182"/>
    </location>
</feature>
<dbReference type="GO" id="GO:0003924">
    <property type="term" value="F:GTPase activity"/>
    <property type="evidence" value="ECO:0007669"/>
    <property type="project" value="InterPro"/>
</dbReference>
<feature type="domain" description="KIX" evidence="24">
    <location>
        <begin position="1645"/>
        <end position="1724"/>
    </location>
</feature>
<evidence type="ECO:0000256" key="15">
    <source>
        <dbReference type="ARBA" id="ARBA00023242"/>
    </source>
</evidence>
<dbReference type="InterPro" id="IPR056484">
    <property type="entry name" value="PHD_P300"/>
</dbReference>
<dbReference type="SUPFAM" id="SSF52540">
    <property type="entry name" value="P-loop containing nucleoside triphosphate hydrolases"/>
    <property type="match status" value="1"/>
</dbReference>
<dbReference type="GO" id="GO:0045944">
    <property type="term" value="P:positive regulation of transcription by RNA polymerase II"/>
    <property type="evidence" value="ECO:0007669"/>
    <property type="project" value="TreeGrafter"/>
</dbReference>
<comment type="catalytic activity">
    <reaction evidence="17">
        <text>L-lysyl-[protein] + acetyl-CoA = N(6)-acetyl-L-lysyl-[protein] + CoA + H(+)</text>
        <dbReference type="Rhea" id="RHEA:45948"/>
        <dbReference type="Rhea" id="RHEA-COMP:9752"/>
        <dbReference type="Rhea" id="RHEA-COMP:10731"/>
        <dbReference type="ChEBI" id="CHEBI:15378"/>
        <dbReference type="ChEBI" id="CHEBI:29969"/>
        <dbReference type="ChEBI" id="CHEBI:57287"/>
        <dbReference type="ChEBI" id="CHEBI:57288"/>
        <dbReference type="ChEBI" id="CHEBI:61930"/>
        <dbReference type="EC" id="2.3.1.48"/>
    </reaction>
</comment>
<keyword evidence="15" id="KW-0539">Nucleus</keyword>
<dbReference type="EC" id="2.3.1.48" evidence="2"/>
<dbReference type="NCBIfam" id="TIGR00231">
    <property type="entry name" value="small_GTP"/>
    <property type="match status" value="1"/>
</dbReference>
<dbReference type="Pfam" id="PF00439">
    <property type="entry name" value="Bromodomain"/>
    <property type="match status" value="1"/>
</dbReference>
<feature type="region of interest" description="Disordered" evidence="21">
    <location>
        <begin position="1502"/>
        <end position="1526"/>
    </location>
</feature>
<evidence type="ECO:0000256" key="18">
    <source>
        <dbReference type="PROSITE-ProRule" id="PRU00035"/>
    </source>
</evidence>
<reference evidence="26" key="1">
    <citation type="submission" date="2021-02" db="EMBL/GenBank/DDBJ databases">
        <authorList>
            <person name="Nowell W R."/>
        </authorList>
    </citation>
    <scope>NUCLEOTIDE SEQUENCE</scope>
</reference>
<evidence type="ECO:0000256" key="16">
    <source>
        <dbReference type="ARBA" id="ARBA00023288"/>
    </source>
</evidence>
<evidence type="ECO:0000256" key="6">
    <source>
        <dbReference type="ARBA" id="ARBA00022737"/>
    </source>
</evidence>
<evidence type="ECO:0000256" key="3">
    <source>
        <dbReference type="ARBA" id="ARBA00022574"/>
    </source>
</evidence>
<evidence type="ECO:0000256" key="7">
    <source>
        <dbReference type="ARBA" id="ARBA00022741"/>
    </source>
</evidence>
<dbReference type="PROSITE" id="PS50014">
    <property type="entry name" value="BROMODOMAIN_2"/>
    <property type="match status" value="1"/>
</dbReference>
<dbReference type="PROSITE" id="PS51419">
    <property type="entry name" value="RAB"/>
    <property type="match status" value="1"/>
</dbReference>
<evidence type="ECO:0000256" key="19">
    <source>
        <dbReference type="PROSITE-ProRule" id="PRU00203"/>
    </source>
</evidence>
<dbReference type="PROSITE" id="PS50952">
    <property type="entry name" value="KIX"/>
    <property type="match status" value="1"/>
</dbReference>
<feature type="compositionally biased region" description="Gly residues" evidence="21">
    <location>
        <begin position="496"/>
        <end position="508"/>
    </location>
</feature>
<dbReference type="InterPro" id="IPR001680">
    <property type="entry name" value="WD40_rpt"/>
</dbReference>
<dbReference type="PROSITE" id="PS50082">
    <property type="entry name" value="WD_REPEATS_2"/>
    <property type="match status" value="2"/>
</dbReference>
<evidence type="ECO:0000256" key="4">
    <source>
        <dbReference type="ARBA" id="ARBA00022679"/>
    </source>
</evidence>
<dbReference type="SMART" id="SM00175">
    <property type="entry name" value="RAB"/>
    <property type="match status" value="1"/>
</dbReference>
<evidence type="ECO:0000256" key="10">
    <source>
        <dbReference type="ARBA" id="ARBA00022853"/>
    </source>
</evidence>
<dbReference type="SMART" id="SM00320">
    <property type="entry name" value="WD40"/>
    <property type="match status" value="6"/>
</dbReference>
<dbReference type="SUPFAM" id="SSF47040">
    <property type="entry name" value="Kix domain of CBP (creb binding protein)"/>
    <property type="match status" value="1"/>
</dbReference>
<dbReference type="SMART" id="SM00177">
    <property type="entry name" value="ARF"/>
    <property type="match status" value="1"/>
</dbReference>
<dbReference type="InterPro" id="IPR049566">
    <property type="entry name" value="WDR59_RTC1-like_RING_Znf"/>
</dbReference>
<keyword evidence="11" id="KW-0805">Transcription regulation</keyword>
<sequence>MIPIDDFSTGSVNLTNDPSTFSFKVKALTNVLALNHAGDRLIAAGQASFQLLAIETHSSTGCERFVELSDLRNVRLPVADRDFLRIKIAPKDVTWNYNDEQCFASASAASGHLLIWDAIKPSIVSILQIHDSAINRIQFHPTDPKLLLTGSQDGKAKLIDIRQSKVSHVFKHISADGFRDVAFNISNPNLFASALDSHGAVPIWDLRKQTAPVLNIPTTDRTLCLAWNPCERDWLVTGGRDKTIRVWDTNDSNPRQDPLYIVHTSGTVARLNWRPDYRFHIASSTLQVDSRIHLWDIRRPYMPHASFCHHQNNIGDFVWRNNPHVIISVSRDETLYHTSLATAVKPENLASLFSINVTSKGSLTVVTPHVDNDFVRALLHDKNLTYPPPPPSISALYSTANLEKFSSWTPSIKGKSLIVQLSHVKDDTIDIFHKFATEWKFSDYPVGQLCDMNALVSHELNRPDLQLTWELIKELYPDLPMDNNYRLRPTRMIHSGEGGRVPTGGAGTRGHHSSDRQYNPSRFNNNDKQKSGINNHENGNGKPTDLALTQIEPLDDIDNYIVREVLTDDILFITQEDGNSINNDNDEYDGYDMIDLIRDPFGVLTNDKIDRDHLTSPYTPNGTGRQAIMSFFPPDGDVIDEFDRRDDFDELDGNISAPSSYNDESERFFTIDESYTNTYRNQLCFDDVVRNMLCYYVENNELQMAVHVFLTLYQKIEENSRLEDFNGAHYEWIKLYIDLLHQMRLYVKAMQVTKHCVQNEIIPLCYDQSEYDFGIIGARASESNNPNNSDSNRAAATNFKASTVVPEATSTLMPSDTPSVVTQNVMSLIGASVQRLSFVEKPVICSICRLPCREIHSFCGVCFHSGHIHHLRSWFENHDECPNGCGHRCLIKDNQTSNRTALSFSVNIVLIGNAGVGKTCLVRRFCQDVFPLGQAATIGVDFMIKTVEVCGEKVKLQIWDTAGQERFRSITQSYYRSANALIIVFDISNQPSFDCLPDWIREVKAYANNSVLCVLVGNKCDISQREIPAEIGEQFSERNDMWYLETSAKDSDNVNKLFYGIAEELTQKARESALGVHNNSNDTFPKGQTKTVKSNGLQPPAKKFRSGPLGSGPGSEPDFDFTKMITQYDGNNNDGTQEIFDITDFPDPVNAIENQSQPFSNNNQTQPQQQNLNQPSTNQQSLFPGTINGNSCSSSPTVTMISNTNAGGNNPNQQQQMYLTNAQTSRSVTVGSNQHIAYINRQQQSQTVQNQNIPTNNNPNMNSFQTPNLQRVHTIPGVGQTIVRTANVISNGVPANYQTIQTGLQHQQMTMNRQPVFQRMTCAVNNQQNMQYRQGTPGAVAMQQQQSNMVNMNQSVTQMNIVKSNDVFVSNQSAVGLGIQQTVNTNTSSAIAKVLPPINQQQVNNFQVQQQGQIQQAQQSNPLTFNMANMNTIRAQIIDSSSANLSSVTQQNTSATSYVTNSNTTLTNSNATLNTNSSAVVNATIVNANNGIQASILATNGNTNNNNNNNNNNNLMSGTNQSIQNQNLPLTPQQQHTEVQRKQFIQKQLVLLLHAHKCQQREKQSLNGEQRPGGCTLPHCTTMKNVLQHMTKCNDHKTCPVPHCVTSRQIILHWKQCNNQQCPICQPLKTPTNLGKINQPPSDRSSTKEWQKRVTQEMRNHLVQKIISALIPTTDSNALKDKRMINLANYARRVENDTFEIANNQEEYFHKLAEKIYKIQKELEDRREKKRLQDLQTMQNTNGLMQGTHVDLIPSSLGSIDKLAGEHGPPNRIAPQSEIPPFSSSNILTQDHHEQQIKTEPLMTLNNTSVSCNNNYSQDNFNSLLNNTGQDTMDIHNNRSDTNNNHMFSTDPLESIRFKTEATSPKQQQFVNNTGELITVKKEEHDDCTAPKMSSMLPTRMKSELSDDSKSKLPQIDSTSKQLPKCPVQFTQDELRSKLEPVIHKMLLSEDSHPFRQPVDPVALNILDYPNIIKHPMDISTINNKLLTGEYQNPLQFVDDMWLMFNNAWLYNKKTTKVYKMGLKLSEVFVDAVDPVMQSMGYCCGRQYVFLPQVMFCYGNQLCCQIPRDGAYYYYNNPEPSRTNLSGDKYTFCNKCFDAVKGEMICVGDDPAQHLTELRKCDFIPAKNDAQEPEIIVDCIVCSRRWHQICALHLDQVWSEGFVCETCIKSYNIKRKENRYVAHKLTMTDLAHKLEQRVNSFLKTEFADGGRVTIRILAASDK</sequence>
<dbReference type="InterPro" id="IPR027417">
    <property type="entry name" value="P-loop_NTPase"/>
</dbReference>
<evidence type="ECO:0000259" key="24">
    <source>
        <dbReference type="PROSITE" id="PS50952"/>
    </source>
</evidence>
<dbReference type="InterPro" id="IPR013083">
    <property type="entry name" value="Znf_RING/FYVE/PHD"/>
</dbReference>
<dbReference type="SUPFAM" id="SSF47370">
    <property type="entry name" value="Bromodomain"/>
    <property type="match status" value="1"/>
</dbReference>
<feature type="zinc finger region" description="TAZ-type" evidence="19">
    <location>
        <begin position="1538"/>
        <end position="1628"/>
    </location>
</feature>
<dbReference type="GO" id="GO:0004402">
    <property type="term" value="F:histone acetyltransferase activity"/>
    <property type="evidence" value="ECO:0007669"/>
    <property type="project" value="InterPro"/>
</dbReference>
<feature type="region of interest" description="Disordered" evidence="21">
    <location>
        <begin position="492"/>
        <end position="546"/>
    </location>
</feature>
<dbReference type="PROSITE" id="PS51420">
    <property type="entry name" value="RHO"/>
    <property type="match status" value="1"/>
</dbReference>
<feature type="repeat" description="WD" evidence="20">
    <location>
        <begin position="127"/>
        <end position="169"/>
    </location>
</feature>
<dbReference type="SMART" id="SM00176">
    <property type="entry name" value="RAN"/>
    <property type="match status" value="1"/>
</dbReference>
<dbReference type="InterPro" id="IPR036427">
    <property type="entry name" value="Bromodomain-like_sf"/>
</dbReference>
<keyword evidence="8 19" id="KW-0863">Zinc-finger</keyword>
<feature type="compositionally biased region" description="Polar residues" evidence="21">
    <location>
        <begin position="1077"/>
        <end position="1097"/>
    </location>
</feature>
<feature type="domain" description="Bromo" evidence="22">
    <location>
        <begin position="1947"/>
        <end position="2019"/>
    </location>
</feature>
<feature type="compositionally biased region" description="Polar residues" evidence="21">
    <location>
        <begin position="1187"/>
        <end position="1202"/>
    </location>
</feature>
<dbReference type="GO" id="GO:0005525">
    <property type="term" value="F:GTP binding"/>
    <property type="evidence" value="ECO:0007669"/>
    <property type="project" value="UniProtKB-KW"/>
</dbReference>
<dbReference type="GO" id="GO:0005634">
    <property type="term" value="C:nucleus"/>
    <property type="evidence" value="ECO:0007669"/>
    <property type="project" value="UniProtKB-SubCell"/>
</dbReference>
<dbReference type="SMART" id="SM00551">
    <property type="entry name" value="ZnF_TAZ"/>
    <property type="match status" value="1"/>
</dbReference>
<dbReference type="InterPro" id="IPR001806">
    <property type="entry name" value="Small_GTPase"/>
</dbReference>
<dbReference type="PROSITE" id="PS50134">
    <property type="entry name" value="ZF_TAZ"/>
    <property type="match status" value="1"/>
</dbReference>
<keyword evidence="5 19" id="KW-0479">Metal-binding</keyword>
<dbReference type="Gene3D" id="3.30.40.10">
    <property type="entry name" value="Zinc/RING finger domain, C3HC4 (zinc finger)"/>
    <property type="match status" value="1"/>
</dbReference>
<dbReference type="PROSITE" id="PS51421">
    <property type="entry name" value="RAS"/>
    <property type="match status" value="1"/>
</dbReference>
<dbReference type="InterPro" id="IPR036529">
    <property type="entry name" value="KIX_dom_sf"/>
</dbReference>
<dbReference type="Pfam" id="PF00400">
    <property type="entry name" value="WD40"/>
    <property type="match status" value="2"/>
</dbReference>
<keyword evidence="7" id="KW-0547">Nucleotide-binding</keyword>
<keyword evidence="3 20" id="KW-0853">WD repeat</keyword>
<dbReference type="Gene3D" id="1.10.246.20">
    <property type="entry name" value="Coactivator CBP, KIX domain"/>
    <property type="match status" value="1"/>
</dbReference>
<dbReference type="SMART" id="SM00174">
    <property type="entry name" value="RHO"/>
    <property type="match status" value="1"/>
</dbReference>
<dbReference type="SMART" id="SM00297">
    <property type="entry name" value="BROMO"/>
    <property type="match status" value="1"/>
</dbReference>
<keyword evidence="4" id="KW-0808">Transferase</keyword>
<dbReference type="FunFam" id="3.40.50.300:FF:001129">
    <property type="entry name" value="ras-related protein Rab-44 isoform X2"/>
    <property type="match status" value="1"/>
</dbReference>
<dbReference type="GO" id="GO:0008270">
    <property type="term" value="F:zinc ion binding"/>
    <property type="evidence" value="ECO:0007669"/>
    <property type="project" value="UniProtKB-KW"/>
</dbReference>
<feature type="repeat" description="WD" evidence="20">
    <location>
        <begin position="235"/>
        <end position="257"/>
    </location>
</feature>
<evidence type="ECO:0000256" key="13">
    <source>
        <dbReference type="ARBA" id="ARBA00023134"/>
    </source>
</evidence>
<dbReference type="InterPro" id="IPR035898">
    <property type="entry name" value="TAZ_dom_sf"/>
</dbReference>
<dbReference type="Gene3D" id="2.10.110.40">
    <property type="match status" value="1"/>
</dbReference>
<dbReference type="PRINTS" id="PR00503">
    <property type="entry name" value="BROMODOMAIN"/>
</dbReference>
<evidence type="ECO:0000256" key="17">
    <source>
        <dbReference type="ARBA" id="ARBA00048017"/>
    </source>
</evidence>
<dbReference type="Pfam" id="PF02135">
    <property type="entry name" value="zf-TAZ"/>
    <property type="match status" value="1"/>
</dbReference>
<feature type="domain" description="TAZ-type" evidence="23">
    <location>
        <begin position="1538"/>
        <end position="1628"/>
    </location>
</feature>
<keyword evidence="16" id="KW-0449">Lipoprotein</keyword>
<feature type="region of interest" description="Disordered" evidence="21">
    <location>
        <begin position="1147"/>
        <end position="1214"/>
    </location>
</feature>
<feature type="non-terminal residue" evidence="26">
    <location>
        <position position="2222"/>
    </location>
</feature>
<feature type="compositionally biased region" description="Low complexity" evidence="21">
    <location>
        <begin position="1203"/>
        <end position="1214"/>
    </location>
</feature>
<keyword evidence="6" id="KW-0677">Repeat</keyword>
<dbReference type="GO" id="GO:0035859">
    <property type="term" value="C:Seh1-associated complex"/>
    <property type="evidence" value="ECO:0007669"/>
    <property type="project" value="UniProtKB-ARBA"/>
</dbReference>
<dbReference type="Pfam" id="PF23570">
    <property type="entry name" value="PHD_P300"/>
    <property type="match status" value="1"/>
</dbReference>
<dbReference type="Gene3D" id="3.40.50.300">
    <property type="entry name" value="P-loop containing nucleotide triphosphate hydrolases"/>
    <property type="match status" value="1"/>
</dbReference>
<dbReference type="SUPFAM" id="SSF50978">
    <property type="entry name" value="WD40 repeat-like"/>
    <property type="match status" value="1"/>
</dbReference>
<evidence type="ECO:0000313" key="25">
    <source>
        <dbReference type="EMBL" id="CAF0800883.1"/>
    </source>
</evidence>
<accession>A0A8S2H0P4</accession>
<dbReference type="Pfam" id="PF17120">
    <property type="entry name" value="zf-RING_16"/>
    <property type="match status" value="1"/>
</dbReference>
<dbReference type="GO" id="GO:0031490">
    <property type="term" value="F:chromatin DNA binding"/>
    <property type="evidence" value="ECO:0007669"/>
    <property type="project" value="TreeGrafter"/>
</dbReference>
<evidence type="ECO:0000256" key="9">
    <source>
        <dbReference type="ARBA" id="ARBA00022833"/>
    </source>
</evidence>
<evidence type="ECO:0000313" key="26">
    <source>
        <dbReference type="EMBL" id="CAF3584138.1"/>
    </source>
</evidence>
<evidence type="ECO:0000256" key="8">
    <source>
        <dbReference type="ARBA" id="ARBA00022771"/>
    </source>
</evidence>
<feature type="region of interest" description="Disordered" evidence="21">
    <location>
        <begin position="1076"/>
        <end position="1118"/>
    </location>
</feature>
<dbReference type="PANTHER" id="PTHR13808:SF1">
    <property type="entry name" value="HISTONE ACETYLTRANSFERASE"/>
    <property type="match status" value="1"/>
</dbReference>
<protein>
    <recommendedName>
        <fullName evidence="2">histone acetyltransferase</fullName>
        <ecNumber evidence="2">2.3.1.48</ecNumber>
    </recommendedName>
</protein>
<evidence type="ECO:0000256" key="11">
    <source>
        <dbReference type="ARBA" id="ARBA00023015"/>
    </source>
</evidence>
<dbReference type="Pfam" id="PF00071">
    <property type="entry name" value="Ras"/>
    <property type="match status" value="1"/>
</dbReference>
<dbReference type="Gene3D" id="2.130.10.10">
    <property type="entry name" value="YVTN repeat-like/Quinoprotein amine dehydrogenase"/>
    <property type="match status" value="1"/>
</dbReference>
<comment type="subcellular location">
    <subcellularLocation>
        <location evidence="1">Nucleus</location>
    </subcellularLocation>
</comment>
<evidence type="ECO:0000256" key="12">
    <source>
        <dbReference type="ARBA" id="ARBA00023117"/>
    </source>
</evidence>
<dbReference type="GO" id="GO:0005667">
    <property type="term" value="C:transcription regulator complex"/>
    <property type="evidence" value="ECO:0007669"/>
    <property type="project" value="TreeGrafter"/>
</dbReference>
<evidence type="ECO:0000256" key="1">
    <source>
        <dbReference type="ARBA" id="ARBA00004123"/>
    </source>
</evidence>
<dbReference type="InterPro" id="IPR005225">
    <property type="entry name" value="Small_GTP-bd"/>
</dbReference>
<keyword evidence="14" id="KW-0804">Transcription</keyword>
<gene>
    <name evidence="25" type="ORF">OVA965_LOCUS4639</name>
    <name evidence="26" type="ORF">TMI583_LOCUS4634</name>
</gene>
<dbReference type="Pfam" id="PF06001">
    <property type="entry name" value="RING_CBP-p300"/>
    <property type="match status" value="1"/>
</dbReference>
<dbReference type="SMART" id="SM00173">
    <property type="entry name" value="RAS"/>
    <property type="match status" value="1"/>
</dbReference>
<dbReference type="EMBL" id="CAJOBA010001236">
    <property type="protein sequence ID" value="CAF3584138.1"/>
    <property type="molecule type" value="Genomic_DNA"/>
</dbReference>
<evidence type="ECO:0000256" key="5">
    <source>
        <dbReference type="ARBA" id="ARBA00022723"/>
    </source>
</evidence>
<dbReference type="Proteomes" id="UP000682733">
    <property type="component" value="Unassembled WGS sequence"/>
</dbReference>
<dbReference type="InterPro" id="IPR003101">
    <property type="entry name" value="KIX_dom"/>
</dbReference>
<evidence type="ECO:0000259" key="22">
    <source>
        <dbReference type="PROSITE" id="PS50014"/>
    </source>
</evidence>
<dbReference type="InterPro" id="IPR010303">
    <property type="entry name" value="RING_CBP-p300"/>
</dbReference>
<dbReference type="PANTHER" id="PTHR13808">
    <property type="entry name" value="CBP/P300-RELATED"/>
    <property type="match status" value="1"/>
</dbReference>
<dbReference type="Pfam" id="PF02172">
    <property type="entry name" value="KIX"/>
    <property type="match status" value="1"/>
</dbReference>
<dbReference type="InterPro" id="IPR036322">
    <property type="entry name" value="WD40_repeat_dom_sf"/>
</dbReference>
<dbReference type="Proteomes" id="UP000677228">
    <property type="component" value="Unassembled WGS sequence"/>
</dbReference>
<feature type="compositionally biased region" description="Low complexity" evidence="21">
    <location>
        <begin position="1502"/>
        <end position="1514"/>
    </location>
</feature>
<comment type="caution">
    <text evidence="26">The sequence shown here is derived from an EMBL/GenBank/DDBJ whole genome shotgun (WGS) entry which is preliminary data.</text>
</comment>
<dbReference type="CDD" id="cd15802">
    <property type="entry name" value="RING_CBP-p300"/>
    <property type="match status" value="1"/>
</dbReference>
<dbReference type="InterPro" id="IPR000197">
    <property type="entry name" value="Znf_TAZ"/>
</dbReference>
<organism evidence="26 27">
    <name type="scientific">Didymodactylos carnosus</name>
    <dbReference type="NCBI Taxonomy" id="1234261"/>
    <lineage>
        <taxon>Eukaryota</taxon>
        <taxon>Metazoa</taxon>
        <taxon>Spiralia</taxon>
        <taxon>Gnathifera</taxon>
        <taxon>Rotifera</taxon>
        <taxon>Eurotatoria</taxon>
        <taxon>Bdelloidea</taxon>
        <taxon>Philodinida</taxon>
        <taxon>Philodinidae</taxon>
        <taxon>Didymodactylos</taxon>
    </lineage>
</organism>
<dbReference type="GO" id="GO:0003713">
    <property type="term" value="F:transcription coactivator activity"/>
    <property type="evidence" value="ECO:0007669"/>
    <property type="project" value="TreeGrafter"/>
</dbReference>
<dbReference type="InterPro" id="IPR013178">
    <property type="entry name" value="Histone_AcTrfase_Rtt109/CBP"/>
</dbReference>
<dbReference type="PRINTS" id="PR00449">
    <property type="entry name" value="RASTRNSFRMNG"/>
</dbReference>
<dbReference type="Gene3D" id="1.20.920.10">
    <property type="entry name" value="Bromodomain-like"/>
    <property type="match status" value="1"/>
</dbReference>
<dbReference type="InterPro" id="IPR015943">
    <property type="entry name" value="WD40/YVTN_repeat-like_dom_sf"/>
</dbReference>
<evidence type="ECO:0000256" key="20">
    <source>
        <dbReference type="PROSITE-ProRule" id="PRU00221"/>
    </source>
</evidence>
<dbReference type="InterPro" id="IPR038547">
    <property type="entry name" value="RING_CBP-p300_sf"/>
</dbReference>
<proteinExistence type="predicted"/>
<name>A0A8S2H0P4_9BILA</name>
<dbReference type="Gene3D" id="1.20.1020.10">
    <property type="entry name" value="TAZ domain"/>
    <property type="match status" value="1"/>
</dbReference>
<evidence type="ECO:0000259" key="23">
    <source>
        <dbReference type="PROSITE" id="PS50134"/>
    </source>
</evidence>
<keyword evidence="12 18" id="KW-0103">Bromodomain</keyword>
<dbReference type="CDD" id="cd15557">
    <property type="entry name" value="PHD_CBP_p300"/>
    <property type="match status" value="1"/>
</dbReference>
<keyword evidence="10" id="KW-0156">Chromatin regulator</keyword>
<dbReference type="GO" id="GO:0000123">
    <property type="term" value="C:histone acetyltransferase complex"/>
    <property type="evidence" value="ECO:0007669"/>
    <property type="project" value="TreeGrafter"/>
</dbReference>
<evidence type="ECO:0000256" key="2">
    <source>
        <dbReference type="ARBA" id="ARBA00013184"/>
    </source>
</evidence>
<keyword evidence="9 19" id="KW-0862">Zinc</keyword>
<dbReference type="InterPro" id="IPR001487">
    <property type="entry name" value="Bromodomain"/>
</dbReference>
<dbReference type="EMBL" id="CAJNOK010001237">
    <property type="protein sequence ID" value="CAF0800883.1"/>
    <property type="molecule type" value="Genomic_DNA"/>
</dbReference>
<evidence type="ECO:0000313" key="27">
    <source>
        <dbReference type="Proteomes" id="UP000682733"/>
    </source>
</evidence>
<dbReference type="SUPFAM" id="SSF57933">
    <property type="entry name" value="TAZ domain"/>
    <property type="match status" value="1"/>
</dbReference>
<evidence type="ECO:0000256" key="14">
    <source>
        <dbReference type="ARBA" id="ARBA00023163"/>
    </source>
</evidence>
<evidence type="ECO:0000256" key="21">
    <source>
        <dbReference type="SAM" id="MobiDB-lite"/>
    </source>
</evidence>
<keyword evidence="13" id="KW-0342">GTP-binding</keyword>